<dbReference type="CDD" id="cd00093">
    <property type="entry name" value="HTH_XRE"/>
    <property type="match status" value="1"/>
</dbReference>
<organism evidence="2">
    <name type="scientific">marine sediment metagenome</name>
    <dbReference type="NCBI Taxonomy" id="412755"/>
    <lineage>
        <taxon>unclassified sequences</taxon>
        <taxon>metagenomes</taxon>
        <taxon>ecological metagenomes</taxon>
    </lineage>
</organism>
<dbReference type="SUPFAM" id="SSF47413">
    <property type="entry name" value="lambda repressor-like DNA-binding domains"/>
    <property type="match status" value="1"/>
</dbReference>
<dbReference type="InterPro" id="IPR010982">
    <property type="entry name" value="Lambda_DNA-bd_dom_sf"/>
</dbReference>
<dbReference type="InterPro" id="IPR001387">
    <property type="entry name" value="Cro/C1-type_HTH"/>
</dbReference>
<comment type="caution">
    <text evidence="2">The sequence shown here is derived from an EMBL/GenBank/DDBJ whole genome shotgun (WGS) entry which is preliminary data.</text>
</comment>
<dbReference type="EMBL" id="LAZR01000443">
    <property type="protein sequence ID" value="KKN68637.1"/>
    <property type="molecule type" value="Genomic_DNA"/>
</dbReference>
<dbReference type="Pfam" id="PF01381">
    <property type="entry name" value="HTH_3"/>
    <property type="match status" value="1"/>
</dbReference>
<evidence type="ECO:0000313" key="2">
    <source>
        <dbReference type="EMBL" id="KKN68637.1"/>
    </source>
</evidence>
<accession>A0A0F9T1F7</accession>
<dbReference type="SMART" id="SM00530">
    <property type="entry name" value="HTH_XRE"/>
    <property type="match status" value="1"/>
</dbReference>
<feature type="domain" description="HTH cro/C1-type" evidence="1">
    <location>
        <begin position="20"/>
        <end position="74"/>
    </location>
</feature>
<reference evidence="2" key="1">
    <citation type="journal article" date="2015" name="Nature">
        <title>Complex archaea that bridge the gap between prokaryotes and eukaryotes.</title>
        <authorList>
            <person name="Spang A."/>
            <person name="Saw J.H."/>
            <person name="Jorgensen S.L."/>
            <person name="Zaremba-Niedzwiedzka K."/>
            <person name="Martijn J."/>
            <person name="Lind A.E."/>
            <person name="van Eijk R."/>
            <person name="Schleper C."/>
            <person name="Guy L."/>
            <person name="Ettema T.J."/>
        </authorList>
    </citation>
    <scope>NUCLEOTIDE SEQUENCE</scope>
</reference>
<dbReference type="PANTHER" id="PTHR35010:SF4">
    <property type="entry name" value="BLL5781 PROTEIN"/>
    <property type="match status" value="1"/>
</dbReference>
<gene>
    <name evidence="2" type="ORF">LCGC14_0449240</name>
</gene>
<protein>
    <recommendedName>
        <fullName evidence="1">HTH cro/C1-type domain-containing protein</fullName>
    </recommendedName>
</protein>
<dbReference type="GO" id="GO:0003677">
    <property type="term" value="F:DNA binding"/>
    <property type="evidence" value="ECO:0007669"/>
    <property type="project" value="InterPro"/>
</dbReference>
<dbReference type="Gene3D" id="3.30.450.180">
    <property type="match status" value="1"/>
</dbReference>
<evidence type="ECO:0000259" key="1">
    <source>
        <dbReference type="PROSITE" id="PS50943"/>
    </source>
</evidence>
<dbReference type="Pfam" id="PF17765">
    <property type="entry name" value="MLTR_LBD"/>
    <property type="match status" value="1"/>
</dbReference>
<proteinExistence type="predicted"/>
<dbReference type="Gene3D" id="1.10.260.40">
    <property type="entry name" value="lambda repressor-like DNA-binding domains"/>
    <property type="match status" value="1"/>
</dbReference>
<dbReference type="PANTHER" id="PTHR35010">
    <property type="entry name" value="BLL4672 PROTEIN-RELATED"/>
    <property type="match status" value="1"/>
</dbReference>
<name>A0A0F9T1F7_9ZZZZ</name>
<dbReference type="AlphaFoldDB" id="A0A0F9T1F7"/>
<dbReference type="PROSITE" id="PS50943">
    <property type="entry name" value="HTH_CROC1"/>
    <property type="match status" value="1"/>
</dbReference>
<dbReference type="InterPro" id="IPR041413">
    <property type="entry name" value="MLTR_LBD"/>
</dbReference>
<sequence length="281" mass="30978">MTIDAMEQATMIGTAFGGLLRRWRNVRRLSQLELSLTSEVSQRHLSFLESGRGNPSREMVLHLCECLDIPLRDRNALLQAAGFAQAFHCRQLDAGGMVPVLDALKLILKHHDPFPALVVDRDWNLLMSNQGLANLLSFAGEPATLWQRTCGDGPRNVMRLCFHADGLRPVIANWNVVAPAILERLHKELAASPSAGLAAIIRELQQDHSIPSRWHQLEPGQQLSPVLPIELSAGGAKLRLFSMISTFGTPQDITTDELRVETFFPADAGSEELLRGINVSG</sequence>